<feature type="non-terminal residue" evidence="2">
    <location>
        <position position="262"/>
    </location>
</feature>
<dbReference type="EMBL" id="AGNL01034530">
    <property type="protein sequence ID" value="EJK55219.1"/>
    <property type="molecule type" value="Genomic_DNA"/>
</dbReference>
<evidence type="ECO:0000313" key="3">
    <source>
        <dbReference type="Proteomes" id="UP000266841"/>
    </source>
</evidence>
<dbReference type="AlphaFoldDB" id="K0RSC7"/>
<proteinExistence type="predicted"/>
<keyword evidence="3" id="KW-1185">Reference proteome</keyword>
<feature type="compositionally biased region" description="Pro residues" evidence="1">
    <location>
        <begin position="233"/>
        <end position="243"/>
    </location>
</feature>
<protein>
    <submittedName>
        <fullName evidence="2">Uncharacterized protein</fullName>
    </submittedName>
</protein>
<dbReference type="Proteomes" id="UP000266841">
    <property type="component" value="Unassembled WGS sequence"/>
</dbReference>
<name>K0RSC7_THAOC</name>
<sequence length="262" mass="28049">MSRASRAISGFGLEIPGNPWSGLNRDPLRYKKGNDAAGKSSFYLIRLDVAKCVIDGQVKHIAGKLRRRRLDSARDEGALAAESVTGVGSATDKPDTWAASQGVTHADMVLMDESACDTHGNVIDAGINLLDQDKKERAKLQARLARLLAPTAEDPHAVPRGLPANVTNPHAQAALRHYCAMNFFPARPARSRDRPAEVELYRTIASRATDRPTELLNSVAAISTEDIIANRAAPPPGPSPPPGGGAVRIRDIQFPATSAARK</sequence>
<evidence type="ECO:0000256" key="1">
    <source>
        <dbReference type="SAM" id="MobiDB-lite"/>
    </source>
</evidence>
<gene>
    <name evidence="2" type="ORF">THAOC_25069</name>
</gene>
<accession>K0RSC7</accession>
<evidence type="ECO:0000313" key="2">
    <source>
        <dbReference type="EMBL" id="EJK55219.1"/>
    </source>
</evidence>
<comment type="caution">
    <text evidence="2">The sequence shown here is derived from an EMBL/GenBank/DDBJ whole genome shotgun (WGS) entry which is preliminary data.</text>
</comment>
<organism evidence="2 3">
    <name type="scientific">Thalassiosira oceanica</name>
    <name type="common">Marine diatom</name>
    <dbReference type="NCBI Taxonomy" id="159749"/>
    <lineage>
        <taxon>Eukaryota</taxon>
        <taxon>Sar</taxon>
        <taxon>Stramenopiles</taxon>
        <taxon>Ochrophyta</taxon>
        <taxon>Bacillariophyta</taxon>
        <taxon>Coscinodiscophyceae</taxon>
        <taxon>Thalassiosirophycidae</taxon>
        <taxon>Thalassiosirales</taxon>
        <taxon>Thalassiosiraceae</taxon>
        <taxon>Thalassiosira</taxon>
    </lineage>
</organism>
<feature type="region of interest" description="Disordered" evidence="1">
    <location>
        <begin position="227"/>
        <end position="262"/>
    </location>
</feature>
<reference evidence="2 3" key="1">
    <citation type="journal article" date="2012" name="Genome Biol.">
        <title>Genome and low-iron response of an oceanic diatom adapted to chronic iron limitation.</title>
        <authorList>
            <person name="Lommer M."/>
            <person name="Specht M."/>
            <person name="Roy A.S."/>
            <person name="Kraemer L."/>
            <person name="Andreson R."/>
            <person name="Gutowska M.A."/>
            <person name="Wolf J."/>
            <person name="Bergner S.V."/>
            <person name="Schilhabel M.B."/>
            <person name="Klostermeier U.C."/>
            <person name="Beiko R.G."/>
            <person name="Rosenstiel P."/>
            <person name="Hippler M."/>
            <person name="Laroche J."/>
        </authorList>
    </citation>
    <scope>NUCLEOTIDE SEQUENCE [LARGE SCALE GENOMIC DNA]</scope>
    <source>
        <strain evidence="2 3">CCMP1005</strain>
    </source>
</reference>